<organism evidence="1 2">
    <name type="scientific">Lacticaseibacillus sharpeae JCM 1186 = DSM 20505</name>
    <dbReference type="NCBI Taxonomy" id="1291052"/>
    <lineage>
        <taxon>Bacteria</taxon>
        <taxon>Bacillati</taxon>
        <taxon>Bacillota</taxon>
        <taxon>Bacilli</taxon>
        <taxon>Lactobacillales</taxon>
        <taxon>Lactobacillaceae</taxon>
        <taxon>Lacticaseibacillus</taxon>
    </lineage>
</organism>
<dbReference type="PATRIC" id="fig|1291052.5.peg.2411"/>
<dbReference type="AlphaFoldDB" id="A0A0R1ZJW8"/>
<proteinExistence type="predicted"/>
<comment type="caution">
    <text evidence="1">The sequence shown here is derived from an EMBL/GenBank/DDBJ whole genome shotgun (WGS) entry which is preliminary data.</text>
</comment>
<evidence type="ECO:0000313" key="2">
    <source>
        <dbReference type="Proteomes" id="UP000051679"/>
    </source>
</evidence>
<reference evidence="1 2" key="1">
    <citation type="journal article" date="2015" name="Genome Announc.">
        <title>Expanding the biotechnology potential of lactobacilli through comparative genomics of 213 strains and associated genera.</title>
        <authorList>
            <person name="Sun Z."/>
            <person name="Harris H.M."/>
            <person name="McCann A."/>
            <person name="Guo C."/>
            <person name="Argimon S."/>
            <person name="Zhang W."/>
            <person name="Yang X."/>
            <person name="Jeffery I.B."/>
            <person name="Cooney J.C."/>
            <person name="Kagawa T.F."/>
            <person name="Liu W."/>
            <person name="Song Y."/>
            <person name="Salvetti E."/>
            <person name="Wrobel A."/>
            <person name="Rasinkangas P."/>
            <person name="Parkhill J."/>
            <person name="Rea M.C."/>
            <person name="O'Sullivan O."/>
            <person name="Ritari J."/>
            <person name="Douillard F.P."/>
            <person name="Paul Ross R."/>
            <person name="Yang R."/>
            <person name="Briner A.E."/>
            <person name="Felis G.E."/>
            <person name="de Vos W.M."/>
            <person name="Barrangou R."/>
            <person name="Klaenhammer T.R."/>
            <person name="Caufield P.W."/>
            <person name="Cui Y."/>
            <person name="Zhang H."/>
            <person name="O'Toole P.W."/>
        </authorList>
    </citation>
    <scope>NUCLEOTIDE SEQUENCE [LARGE SCALE GENOMIC DNA]</scope>
    <source>
        <strain evidence="1 2">DSM 20505</strain>
    </source>
</reference>
<sequence length="231" mass="25064">MNVMEHVGVYITNSANKTVELPVAPAEFTTRSELGGDTVTILGLGEIRRLGMTKLRTATISNNFPLDPANSPWCTAEELLGSSDDYISFFQTAWKKQKPVRLVVSGTNLNMTAVITAFEYGPGKSSTVDVDYTLEFAEYHEVKALKTVIKPVVAKKKAPRPKPAKKIGVGSTVIVNGRLHRDSYGAGPGQTEHNATRKINFTAPGRKCPYHVTTLSGGWRGWVTAGSVKAK</sequence>
<dbReference type="Proteomes" id="UP000051679">
    <property type="component" value="Unassembled WGS sequence"/>
</dbReference>
<name>A0A0R1ZJW8_9LACO</name>
<gene>
    <name evidence="1" type="ORF">FC18_GL002337</name>
</gene>
<evidence type="ECO:0008006" key="3">
    <source>
        <dbReference type="Google" id="ProtNLM"/>
    </source>
</evidence>
<protein>
    <recommendedName>
        <fullName evidence="3">Phage protein</fullName>
    </recommendedName>
</protein>
<accession>A0A0R1ZJW8</accession>
<keyword evidence="2" id="KW-1185">Reference proteome</keyword>
<dbReference type="EMBL" id="AYYO01000050">
    <property type="protein sequence ID" value="KRM54626.1"/>
    <property type="molecule type" value="Genomic_DNA"/>
</dbReference>
<evidence type="ECO:0000313" key="1">
    <source>
        <dbReference type="EMBL" id="KRM54626.1"/>
    </source>
</evidence>
<dbReference type="STRING" id="1291052.FC18_GL002337"/>